<dbReference type="OrthoDB" id="4064025at2759"/>
<evidence type="ECO:0000256" key="1">
    <source>
        <dbReference type="SAM" id="MobiDB-lite"/>
    </source>
</evidence>
<dbReference type="GeneID" id="96904850"/>
<dbReference type="eggNOG" id="ENOG502S5H5">
    <property type="taxonomic scope" value="Eukaryota"/>
</dbReference>
<dbReference type="HOGENOM" id="CLU_792700_0_0_1"/>
<dbReference type="EMBL" id="HE576758">
    <property type="protein sequence ID" value="CCC71185.1"/>
    <property type="molecule type" value="Genomic_DNA"/>
</dbReference>
<organism evidence="2 3">
    <name type="scientific">Naumovozyma castellii</name>
    <name type="common">Yeast</name>
    <name type="synonym">Saccharomyces castellii</name>
    <dbReference type="NCBI Taxonomy" id="27288"/>
    <lineage>
        <taxon>Eukaryota</taxon>
        <taxon>Fungi</taxon>
        <taxon>Dikarya</taxon>
        <taxon>Ascomycota</taxon>
        <taxon>Saccharomycotina</taxon>
        <taxon>Saccharomycetes</taxon>
        <taxon>Saccharomycetales</taxon>
        <taxon>Saccharomycetaceae</taxon>
        <taxon>Naumovozyma</taxon>
    </lineage>
</organism>
<reference evidence="2 3" key="1">
    <citation type="journal article" date="2011" name="Proc. Natl. Acad. Sci. U.S.A.">
        <title>Evolutionary erosion of yeast sex chromosomes by mating-type switching accidents.</title>
        <authorList>
            <person name="Gordon J.L."/>
            <person name="Armisen D."/>
            <person name="Proux-Wera E."/>
            <person name="Oheigeartaigh S.S."/>
            <person name="Byrne K.P."/>
            <person name="Wolfe K.H."/>
        </authorList>
    </citation>
    <scope>NUCLEOTIDE SEQUENCE [LARGE SCALE GENOMIC DNA]</scope>
    <source>
        <strain evidence="3">ATCC 76901 / BCRC 22586 / CBS 4309 / NBRC 1992 / NRRL Y-12630</strain>
    </source>
</reference>
<dbReference type="KEGG" id="ncs:NCAS_0G02980"/>
<name>G0VIF0_NAUCA</name>
<feature type="region of interest" description="Disordered" evidence="1">
    <location>
        <begin position="1"/>
        <end position="31"/>
    </location>
</feature>
<protein>
    <submittedName>
        <fullName evidence="2">Uncharacterized protein</fullName>
    </submittedName>
</protein>
<dbReference type="InParanoid" id="G0VIF0"/>
<dbReference type="OMA" id="QNIGAHP"/>
<sequence>MSDERNERLQMPSEEARSLPPEPKNGLGIKPPVVKINQVDKHSDPIKSLRSNILQSLDVGPETVEQMNLIEKDSFDKYLTLLLEKERYKVEHLKEANLNKLNMIIDKCISSDKFSVLTIEKILTFITPSPENENVIPKSASSILSNMRTKRGNSMSPKGHHKSFSDVPLLPVPNASPQPTQFSHNQQMPMIPSTMGGPPHYNSSQNMYMNQQTDYYSERNMNAPYMGQYQNNQPQFQNFSQTGQTMIPSYPMNPQMQSQGSSHELHQQYQSKLYNQEGRNLAPPHFVNASNKRMQGHRRTRSATVLPPNSKRSFGRSPGTIIQGTPRKPVSFLIHTPKHPPPT</sequence>
<evidence type="ECO:0000313" key="3">
    <source>
        <dbReference type="Proteomes" id="UP000001640"/>
    </source>
</evidence>
<accession>G0VIF0</accession>
<keyword evidence="3" id="KW-1185">Reference proteome</keyword>
<dbReference type="RefSeq" id="XP_003677537.1">
    <property type="nucleotide sequence ID" value="XM_003677489.1"/>
</dbReference>
<reference key="2">
    <citation type="submission" date="2011-08" db="EMBL/GenBank/DDBJ databases">
        <title>Genome sequence of Naumovozyma castellii.</title>
        <authorList>
            <person name="Gordon J.L."/>
            <person name="Armisen D."/>
            <person name="Proux-Wera E."/>
            <person name="OhEigeartaigh S.S."/>
            <person name="Byrne K.P."/>
            <person name="Wolfe K.H."/>
        </authorList>
    </citation>
    <scope>NUCLEOTIDE SEQUENCE</scope>
    <source>
        <strain>Type strain:CBS 4309</strain>
    </source>
</reference>
<proteinExistence type="predicted"/>
<evidence type="ECO:0000313" key="2">
    <source>
        <dbReference type="EMBL" id="CCC71185.1"/>
    </source>
</evidence>
<feature type="region of interest" description="Disordered" evidence="1">
    <location>
        <begin position="293"/>
        <end position="343"/>
    </location>
</feature>
<dbReference type="Proteomes" id="UP000001640">
    <property type="component" value="Chromosome 7"/>
</dbReference>
<dbReference type="AlphaFoldDB" id="G0VIF0"/>
<gene>
    <name evidence="2" type="primary">NCAS0G02980</name>
    <name evidence="2" type="ordered locus">NCAS_0G02980</name>
</gene>